<dbReference type="EMBL" id="BAAAZX010000002">
    <property type="protein sequence ID" value="GAA3979558.1"/>
    <property type="molecule type" value="Genomic_DNA"/>
</dbReference>
<gene>
    <name evidence="2" type="ORF">GCM10022232_09410</name>
</gene>
<keyword evidence="3" id="KW-1185">Reference proteome</keyword>
<protein>
    <recommendedName>
        <fullName evidence="4">Secreted protein</fullName>
    </recommendedName>
</protein>
<organism evidence="2 3">
    <name type="scientific">Streptomyces plumbiresistens</name>
    <dbReference type="NCBI Taxonomy" id="511811"/>
    <lineage>
        <taxon>Bacteria</taxon>
        <taxon>Bacillati</taxon>
        <taxon>Actinomycetota</taxon>
        <taxon>Actinomycetes</taxon>
        <taxon>Kitasatosporales</taxon>
        <taxon>Streptomycetaceae</taxon>
        <taxon>Streptomyces</taxon>
    </lineage>
</organism>
<feature type="region of interest" description="Disordered" evidence="1">
    <location>
        <begin position="29"/>
        <end position="83"/>
    </location>
</feature>
<dbReference type="RefSeq" id="WP_345561256.1">
    <property type="nucleotide sequence ID" value="NZ_BAAAZX010000002.1"/>
</dbReference>
<evidence type="ECO:0008006" key="4">
    <source>
        <dbReference type="Google" id="ProtNLM"/>
    </source>
</evidence>
<name>A0ABP7QAY7_9ACTN</name>
<dbReference type="Proteomes" id="UP001500456">
    <property type="component" value="Unassembled WGS sequence"/>
</dbReference>
<evidence type="ECO:0000256" key="1">
    <source>
        <dbReference type="SAM" id="MobiDB-lite"/>
    </source>
</evidence>
<feature type="compositionally biased region" description="Basic residues" evidence="1">
    <location>
        <begin position="71"/>
        <end position="83"/>
    </location>
</feature>
<evidence type="ECO:0000313" key="3">
    <source>
        <dbReference type="Proteomes" id="UP001500456"/>
    </source>
</evidence>
<evidence type="ECO:0000313" key="2">
    <source>
        <dbReference type="EMBL" id="GAA3979558.1"/>
    </source>
</evidence>
<sequence length="83" mass="8631">MTSCVSSGVLTGVLTGPAVKRRGSPLLAAAEGRQGHLSRPAARRGRGFPGPASSTNPTNPHCIPVPAPAHHIPRAIRVRRSPR</sequence>
<proteinExistence type="predicted"/>
<accession>A0ABP7QAY7</accession>
<comment type="caution">
    <text evidence="2">The sequence shown here is derived from an EMBL/GenBank/DDBJ whole genome shotgun (WGS) entry which is preliminary data.</text>
</comment>
<reference evidence="3" key="1">
    <citation type="journal article" date="2019" name="Int. J. Syst. Evol. Microbiol.">
        <title>The Global Catalogue of Microorganisms (GCM) 10K type strain sequencing project: providing services to taxonomists for standard genome sequencing and annotation.</title>
        <authorList>
            <consortium name="The Broad Institute Genomics Platform"/>
            <consortium name="The Broad Institute Genome Sequencing Center for Infectious Disease"/>
            <person name="Wu L."/>
            <person name="Ma J."/>
        </authorList>
    </citation>
    <scope>NUCLEOTIDE SEQUENCE [LARGE SCALE GENOMIC DNA]</scope>
    <source>
        <strain evidence="3">JCM 16924</strain>
    </source>
</reference>